<dbReference type="PANTHER" id="PTHR42916:SF1">
    <property type="entry name" value="PROTEIN PHYLLO, CHLOROPLASTIC"/>
    <property type="match status" value="1"/>
</dbReference>
<name>A0ABP9EVM6_9GAMM</name>
<dbReference type="PANTHER" id="PTHR42916">
    <property type="entry name" value="2-SUCCINYL-5-ENOLPYRUVYL-6-HYDROXY-3-CYCLOHEXENE-1-CARBOXYLATE SYNTHASE"/>
    <property type="match status" value="1"/>
</dbReference>
<evidence type="ECO:0000256" key="2">
    <source>
        <dbReference type="ARBA" id="ARBA00023239"/>
    </source>
</evidence>
<dbReference type="Proteomes" id="UP001499988">
    <property type="component" value="Unassembled WGS sequence"/>
</dbReference>
<comment type="similarity">
    <text evidence="3">Belongs to the AB hydrolase superfamily. MenH family.</text>
</comment>
<dbReference type="Gene3D" id="3.40.50.1820">
    <property type="entry name" value="alpha/beta hydrolase"/>
    <property type="match status" value="1"/>
</dbReference>
<evidence type="ECO:0000259" key="4">
    <source>
        <dbReference type="Pfam" id="PF00561"/>
    </source>
</evidence>
<dbReference type="EMBL" id="BAABJZ010000064">
    <property type="protein sequence ID" value="GAA4886353.1"/>
    <property type="molecule type" value="Genomic_DNA"/>
</dbReference>
<sequence length="261" mass="28408">MADPTAPLALRRWGDPTLPPLVLLHGFLGSSADWQPVADALGQRFHCIAVDLPGHGDSAQVQLTTPPAFEHCVDLLLASLRALPRFHLLGYSLGGRLALHLAQHLQSSQPQRLLSLTLESAHPGLTDPAQRQQRLEADACWHQSMLDQPMQTFLDAWYRQGVFADLSDARRAQMIAARSGNDPRALSALYLGTSLGHQSDLRGLANAMPIRLLTGEHDTKFSEMGQHWAARTALSHRVIRAGGHNLHAGAPEAFVAAFCAQ</sequence>
<keyword evidence="1 3" id="KW-0474">Menaquinone biosynthesis</keyword>
<comment type="function">
    <text evidence="3">Catalyzes a proton abstraction reaction that results in 2,5-elimination of pyruvate from 2-succinyl-5-enolpyruvyl-6-hydroxy-3-cyclohexene-1-carboxylate (SEPHCHC) and the formation of 2-succinyl-6-hydroxy-2,4-cyclohexadiene-1-carboxylate (SHCHC).</text>
</comment>
<reference evidence="6" key="1">
    <citation type="journal article" date="2019" name="Int. J. Syst. Evol. Microbiol.">
        <title>The Global Catalogue of Microorganisms (GCM) 10K type strain sequencing project: providing services to taxonomists for standard genome sequencing and annotation.</title>
        <authorList>
            <consortium name="The Broad Institute Genomics Platform"/>
            <consortium name="The Broad Institute Genome Sequencing Center for Infectious Disease"/>
            <person name="Wu L."/>
            <person name="Ma J."/>
        </authorList>
    </citation>
    <scope>NUCLEOTIDE SEQUENCE [LARGE SCALE GENOMIC DNA]</scope>
    <source>
        <strain evidence="6">JCM 18401</strain>
    </source>
</reference>
<protein>
    <recommendedName>
        <fullName evidence="3">Putative 2-succinyl-6-hydroxy-2,4-cyclohexadiene-1-carboxylate synthase</fullName>
        <shortName evidence="3">SHCHC synthase</shortName>
        <ecNumber evidence="3">4.2.99.20</ecNumber>
    </recommendedName>
</protein>
<evidence type="ECO:0000256" key="1">
    <source>
        <dbReference type="ARBA" id="ARBA00022428"/>
    </source>
</evidence>
<dbReference type="RefSeq" id="WP_345335202.1">
    <property type="nucleotide sequence ID" value="NZ_BAABJZ010000064.1"/>
</dbReference>
<keyword evidence="6" id="KW-1185">Reference proteome</keyword>
<proteinExistence type="inferred from homology"/>
<dbReference type="InterPro" id="IPR022485">
    <property type="entry name" value="SHCHC_synthase_MenH"/>
</dbReference>
<comment type="catalytic activity">
    <reaction evidence="3">
        <text>5-enolpyruvoyl-6-hydroxy-2-succinyl-cyclohex-3-ene-1-carboxylate = (1R,6R)-6-hydroxy-2-succinyl-cyclohexa-2,4-diene-1-carboxylate + pyruvate</text>
        <dbReference type="Rhea" id="RHEA:25597"/>
        <dbReference type="ChEBI" id="CHEBI:15361"/>
        <dbReference type="ChEBI" id="CHEBI:58689"/>
        <dbReference type="ChEBI" id="CHEBI:58818"/>
        <dbReference type="EC" id="4.2.99.20"/>
    </reaction>
</comment>
<comment type="pathway">
    <text evidence="3">Quinol/quinone metabolism; 1,4-dihydroxy-2-naphthoate biosynthesis; 1,4-dihydroxy-2-naphthoate from chorismate: step 3/7.</text>
</comment>
<comment type="subunit">
    <text evidence="3">Monomer.</text>
</comment>
<evidence type="ECO:0000256" key="3">
    <source>
        <dbReference type="HAMAP-Rule" id="MF_01660"/>
    </source>
</evidence>
<organism evidence="5 6">
    <name type="scientific">Ferrimonas pelagia</name>
    <dbReference type="NCBI Taxonomy" id="1177826"/>
    <lineage>
        <taxon>Bacteria</taxon>
        <taxon>Pseudomonadati</taxon>
        <taxon>Pseudomonadota</taxon>
        <taxon>Gammaproteobacteria</taxon>
        <taxon>Alteromonadales</taxon>
        <taxon>Ferrimonadaceae</taxon>
        <taxon>Ferrimonas</taxon>
    </lineage>
</organism>
<dbReference type="InterPro" id="IPR000073">
    <property type="entry name" value="AB_hydrolase_1"/>
</dbReference>
<dbReference type="InterPro" id="IPR029058">
    <property type="entry name" value="AB_hydrolase_fold"/>
</dbReference>
<comment type="caution">
    <text evidence="5">The sequence shown here is derived from an EMBL/GenBank/DDBJ whole genome shotgun (WGS) entry which is preliminary data.</text>
</comment>
<keyword evidence="2 3" id="KW-0456">Lyase</keyword>
<dbReference type="NCBIfam" id="TIGR03695">
    <property type="entry name" value="menH_SHCHC"/>
    <property type="match status" value="1"/>
</dbReference>
<dbReference type="Pfam" id="PF00561">
    <property type="entry name" value="Abhydrolase_1"/>
    <property type="match status" value="1"/>
</dbReference>
<gene>
    <name evidence="3 5" type="primary">menH</name>
    <name evidence="5" type="ORF">GCM10023333_19650</name>
</gene>
<evidence type="ECO:0000313" key="6">
    <source>
        <dbReference type="Proteomes" id="UP001499988"/>
    </source>
</evidence>
<feature type="domain" description="AB hydrolase-1" evidence="4">
    <location>
        <begin position="19"/>
        <end position="247"/>
    </location>
</feature>
<comment type="pathway">
    <text evidence="3">Quinol/quinone metabolism; menaquinone biosynthesis.</text>
</comment>
<evidence type="ECO:0000313" key="5">
    <source>
        <dbReference type="EMBL" id="GAA4886353.1"/>
    </source>
</evidence>
<accession>A0ABP9EVM6</accession>
<dbReference type="HAMAP" id="MF_01660">
    <property type="entry name" value="MenH"/>
    <property type="match status" value="1"/>
</dbReference>
<dbReference type="SUPFAM" id="SSF53474">
    <property type="entry name" value="alpha/beta-Hydrolases"/>
    <property type="match status" value="1"/>
</dbReference>
<dbReference type="EC" id="4.2.99.20" evidence="3"/>